<evidence type="ECO:0000259" key="1">
    <source>
        <dbReference type="PROSITE" id="PS51186"/>
    </source>
</evidence>
<dbReference type="GO" id="GO:0005737">
    <property type="term" value="C:cytoplasm"/>
    <property type="evidence" value="ECO:0007669"/>
    <property type="project" value="TreeGrafter"/>
</dbReference>
<evidence type="ECO:0000313" key="2">
    <source>
        <dbReference type="EMBL" id="TDM12961.1"/>
    </source>
</evidence>
<name>A0A4R6BWW3_9STAP</name>
<dbReference type="SUPFAM" id="SSF55729">
    <property type="entry name" value="Acyl-CoA N-acyltransferases (Nat)"/>
    <property type="match status" value="1"/>
</dbReference>
<evidence type="ECO:0000313" key="3">
    <source>
        <dbReference type="Proteomes" id="UP000294843"/>
    </source>
</evidence>
<organism evidence="2 3">
    <name type="scientific">Macrococcus bovicus</name>
    <dbReference type="NCBI Taxonomy" id="69968"/>
    <lineage>
        <taxon>Bacteria</taxon>
        <taxon>Bacillati</taxon>
        <taxon>Bacillota</taxon>
        <taxon>Bacilli</taxon>
        <taxon>Bacillales</taxon>
        <taxon>Staphylococcaceae</taxon>
        <taxon>Macrococcus</taxon>
    </lineage>
</organism>
<dbReference type="GO" id="GO:0008999">
    <property type="term" value="F:protein-N-terminal-alanine acetyltransferase activity"/>
    <property type="evidence" value="ECO:0007669"/>
    <property type="project" value="TreeGrafter"/>
</dbReference>
<dbReference type="EMBL" id="SCWF01000013">
    <property type="protein sequence ID" value="TDM12961.1"/>
    <property type="molecule type" value="Genomic_DNA"/>
</dbReference>
<dbReference type="InterPro" id="IPR051531">
    <property type="entry name" value="N-acetyltransferase"/>
</dbReference>
<comment type="caution">
    <text evidence="2">The sequence shown here is derived from an EMBL/GenBank/DDBJ whole genome shotgun (WGS) entry which is preliminary data.</text>
</comment>
<dbReference type="Pfam" id="PF13302">
    <property type="entry name" value="Acetyltransf_3"/>
    <property type="match status" value="1"/>
</dbReference>
<dbReference type="InterPro" id="IPR000182">
    <property type="entry name" value="GNAT_dom"/>
</dbReference>
<dbReference type="OrthoDB" id="9798081at2"/>
<dbReference type="PANTHER" id="PTHR43792">
    <property type="entry name" value="GNAT FAMILY, PUTATIVE (AFU_ORTHOLOGUE AFUA_3G00765)-RELATED-RELATED"/>
    <property type="match status" value="1"/>
</dbReference>
<keyword evidence="3" id="KW-1185">Reference proteome</keyword>
<keyword evidence="2" id="KW-0808">Transferase</keyword>
<gene>
    <name evidence="2" type="ORF">ERX55_09735</name>
</gene>
<dbReference type="RefSeq" id="WP_133452389.1">
    <property type="nucleotide sequence ID" value="NZ_SCWF01000013.1"/>
</dbReference>
<dbReference type="Proteomes" id="UP000294843">
    <property type="component" value="Unassembled WGS sequence"/>
</dbReference>
<dbReference type="PANTHER" id="PTHR43792:SF9">
    <property type="entry name" value="RIBOSOMAL-PROTEIN-ALANINE ACETYLTRANSFERASE"/>
    <property type="match status" value="1"/>
</dbReference>
<reference evidence="2 3" key="1">
    <citation type="submission" date="2019-01" db="EMBL/GenBank/DDBJ databases">
        <title>Draft genome sequences of the type strains of six Macrococcus species.</title>
        <authorList>
            <person name="Mazhar S."/>
            <person name="Altermann E."/>
            <person name="Hill C."/>
            <person name="Mcauliffe O."/>
        </authorList>
    </citation>
    <scope>NUCLEOTIDE SEQUENCE [LARGE SCALE GENOMIC DNA]</scope>
    <source>
        <strain evidence="2 3">ATCC 51825</strain>
    </source>
</reference>
<accession>A0A4R6BWW3</accession>
<dbReference type="PROSITE" id="PS51186">
    <property type="entry name" value="GNAT"/>
    <property type="match status" value="1"/>
</dbReference>
<protein>
    <submittedName>
        <fullName evidence="2">N-acetyltransferase</fullName>
    </submittedName>
</protein>
<dbReference type="AlphaFoldDB" id="A0A4R6BWW3"/>
<sequence length="189" mass="22065">MKCNYLNLCIETDRLIIRPLELTDFDAFKYSFATRQPKQNEFDSDDIDVSHYTLRNFSEVIQSFIKLADKDESYIFGIFLKTTGELLGKVEFSTLCRELTGDINWGVVGYIIHNRHWGKGYGTEAVRATIPYAIHDLRYHRIEAHITPTNTCSIKVAEHAGMNYECTRERFIREDDQWIDKHIYTITAP</sequence>
<proteinExistence type="predicted"/>
<dbReference type="InterPro" id="IPR016181">
    <property type="entry name" value="Acyl_CoA_acyltransferase"/>
</dbReference>
<feature type="domain" description="N-acetyltransferase" evidence="1">
    <location>
        <begin position="15"/>
        <end position="184"/>
    </location>
</feature>
<dbReference type="Gene3D" id="3.40.630.30">
    <property type="match status" value="1"/>
</dbReference>